<reference evidence="1" key="1">
    <citation type="submission" date="2021-01" db="EMBL/GenBank/DDBJ databases">
        <authorList>
            <person name="Lovell J.T."/>
            <person name="Bentley N."/>
            <person name="Bhattarai G."/>
            <person name="Jenkins J.W."/>
            <person name="Sreedasyam A."/>
            <person name="Alarcon Y."/>
            <person name="Bock C."/>
            <person name="Boston L."/>
            <person name="Carlson J."/>
            <person name="Cervantes K."/>
            <person name="Clermont K."/>
            <person name="Krom N."/>
            <person name="Kubenka K."/>
            <person name="Mamidi S."/>
            <person name="Mattison C."/>
            <person name="Monteros M."/>
            <person name="Pisani C."/>
            <person name="Plott C."/>
            <person name="Rajasekar S."/>
            <person name="Rhein H.S."/>
            <person name="Rohla C."/>
            <person name="Song M."/>
            <person name="Hilaire R.S."/>
            <person name="Shu S."/>
            <person name="Wells L."/>
            <person name="Wang X."/>
            <person name="Webber J."/>
            <person name="Heerema R.J."/>
            <person name="Klein P."/>
            <person name="Conner P."/>
            <person name="Grauke L."/>
            <person name="Grimwood J."/>
            <person name="Schmutz J."/>
            <person name="Randall J.J."/>
        </authorList>
    </citation>
    <scope>NUCLEOTIDE SEQUENCE</scope>
    <source>
        <tissue evidence="1">Leaf</tissue>
    </source>
</reference>
<protein>
    <submittedName>
        <fullName evidence="1">Uncharacterized protein</fullName>
    </submittedName>
</protein>
<dbReference type="EMBL" id="CM031830">
    <property type="protein sequence ID" value="KAG6709933.1"/>
    <property type="molecule type" value="Genomic_DNA"/>
</dbReference>
<accession>A0A922ETS9</accession>
<evidence type="ECO:0000313" key="1">
    <source>
        <dbReference type="EMBL" id="KAG6709933.1"/>
    </source>
</evidence>
<organism evidence="1 2">
    <name type="scientific">Carya illinoinensis</name>
    <name type="common">Pecan</name>
    <dbReference type="NCBI Taxonomy" id="32201"/>
    <lineage>
        <taxon>Eukaryota</taxon>
        <taxon>Viridiplantae</taxon>
        <taxon>Streptophyta</taxon>
        <taxon>Embryophyta</taxon>
        <taxon>Tracheophyta</taxon>
        <taxon>Spermatophyta</taxon>
        <taxon>Magnoliopsida</taxon>
        <taxon>eudicotyledons</taxon>
        <taxon>Gunneridae</taxon>
        <taxon>Pentapetalae</taxon>
        <taxon>rosids</taxon>
        <taxon>fabids</taxon>
        <taxon>Fagales</taxon>
        <taxon>Juglandaceae</taxon>
        <taxon>Carya</taxon>
    </lineage>
</organism>
<gene>
    <name evidence="1" type="ORF">I3842_06G157700</name>
</gene>
<dbReference type="Proteomes" id="UP000811246">
    <property type="component" value="Chromosome 6"/>
</dbReference>
<sequence length="108" mass="12369">MIAFIRTRSLSTWKAKVATFQALQVSHTYLRQKRKKSVLFMHLSRKICPNNNQKVLDGSRTWKGMKGLLFGRNSRVKGTRVNSCCGVVVLQQTQVLFFIYNLICCVDG</sequence>
<comment type="caution">
    <text evidence="1">The sequence shown here is derived from an EMBL/GenBank/DDBJ whole genome shotgun (WGS) entry which is preliminary data.</text>
</comment>
<dbReference type="AlphaFoldDB" id="A0A922ETS9"/>
<evidence type="ECO:0000313" key="2">
    <source>
        <dbReference type="Proteomes" id="UP000811246"/>
    </source>
</evidence>
<name>A0A922ETS9_CARIL</name>
<proteinExistence type="predicted"/>